<keyword evidence="1" id="KW-1133">Transmembrane helix</keyword>
<evidence type="ECO:0000259" key="2">
    <source>
        <dbReference type="Pfam" id="PF04773"/>
    </source>
</evidence>
<evidence type="ECO:0000313" key="4">
    <source>
        <dbReference type="EMBL" id="AUP79109.1"/>
    </source>
</evidence>
<keyword evidence="5" id="KW-1185">Reference proteome</keyword>
<feature type="domain" description="Protein FecR C-terminal" evidence="3">
    <location>
        <begin position="310"/>
        <end position="379"/>
    </location>
</feature>
<dbReference type="GO" id="GO:0016989">
    <property type="term" value="F:sigma factor antagonist activity"/>
    <property type="evidence" value="ECO:0007669"/>
    <property type="project" value="TreeGrafter"/>
</dbReference>
<evidence type="ECO:0000259" key="3">
    <source>
        <dbReference type="Pfam" id="PF16344"/>
    </source>
</evidence>
<dbReference type="PANTHER" id="PTHR30273:SF2">
    <property type="entry name" value="PROTEIN FECR"/>
    <property type="match status" value="1"/>
</dbReference>
<name>A0A2K9PPY5_9FLAO</name>
<accession>A0A2K9PPY5</accession>
<dbReference type="InterPro" id="IPR012373">
    <property type="entry name" value="Ferrdict_sens_TM"/>
</dbReference>
<dbReference type="InterPro" id="IPR032508">
    <property type="entry name" value="FecR_C"/>
</dbReference>
<dbReference type="KEGG" id="fek:C1H87_10525"/>
<sequence length="380" mass="43831">MEFKLIIKKLNKTLTSEEVIVFNKWYDESSLHRDYFNSVKKNFIDGNDIDNIDVEKGWLAIQKNIKTPKTKTNTYWKYTAAAIFIGILASSYFFRDSLFNTTIEETPITINNNIEIGTDKAILTLEDGTVVALEKGQEYISDNLQSNGEKLIYNATTNSKSEIAYNYLTIPRGGQFFIELSDGTQVWLNSESQLKYPVSFIKGEMRQVELVYGEAYFDVSPSTEHDDAKFRVNNQSLEIDVLGTEFNIKAYKDETNIYTTLVEGKVVLHSNTTREHLIPGQQSDFNLNTNAMTLKMVDVYNEISWKEGVFSFERKSLKDIMKVISRWYDFEVIFTNEAIEKKKFFGVLGKDQNIEEILKTIQDFGVIKTYEINNKTIILK</sequence>
<dbReference type="PANTHER" id="PTHR30273">
    <property type="entry name" value="PERIPLASMIC SIGNAL SENSOR AND SIGMA FACTOR ACTIVATOR FECR-RELATED"/>
    <property type="match status" value="1"/>
</dbReference>
<dbReference type="Pfam" id="PF16344">
    <property type="entry name" value="FecR_C"/>
    <property type="match status" value="1"/>
</dbReference>
<reference evidence="4 5" key="1">
    <citation type="submission" date="2018-01" db="EMBL/GenBank/DDBJ databases">
        <title>Complete genome sequence of Flavivirga eckloniae ECD14 isolated from seaweed Ecklonia cava.</title>
        <authorList>
            <person name="Lee J.H."/>
            <person name="Baik K.S."/>
            <person name="Seong C.N."/>
        </authorList>
    </citation>
    <scope>NUCLEOTIDE SEQUENCE [LARGE SCALE GENOMIC DNA]</scope>
    <source>
        <strain evidence="4 5">ECD14</strain>
    </source>
</reference>
<keyword evidence="1" id="KW-0812">Transmembrane</keyword>
<keyword evidence="1" id="KW-0472">Membrane</keyword>
<dbReference type="PIRSF" id="PIRSF018266">
    <property type="entry name" value="FecR"/>
    <property type="match status" value="1"/>
</dbReference>
<evidence type="ECO:0000313" key="5">
    <source>
        <dbReference type="Proteomes" id="UP000235826"/>
    </source>
</evidence>
<dbReference type="AlphaFoldDB" id="A0A2K9PPY5"/>
<dbReference type="Gene3D" id="3.55.50.30">
    <property type="match status" value="1"/>
</dbReference>
<dbReference type="Proteomes" id="UP000235826">
    <property type="component" value="Chromosome"/>
</dbReference>
<evidence type="ECO:0000256" key="1">
    <source>
        <dbReference type="SAM" id="Phobius"/>
    </source>
</evidence>
<protein>
    <submittedName>
        <fullName evidence="4">Anti-sigma factor</fullName>
    </submittedName>
</protein>
<feature type="domain" description="FecR protein" evidence="2">
    <location>
        <begin position="172"/>
        <end position="266"/>
    </location>
</feature>
<feature type="transmembrane region" description="Helical" evidence="1">
    <location>
        <begin position="75"/>
        <end position="94"/>
    </location>
</feature>
<organism evidence="4 5">
    <name type="scientific">Flavivirga eckloniae</name>
    <dbReference type="NCBI Taxonomy" id="1803846"/>
    <lineage>
        <taxon>Bacteria</taxon>
        <taxon>Pseudomonadati</taxon>
        <taxon>Bacteroidota</taxon>
        <taxon>Flavobacteriia</taxon>
        <taxon>Flavobacteriales</taxon>
        <taxon>Flavobacteriaceae</taxon>
        <taxon>Flavivirga</taxon>
    </lineage>
</organism>
<dbReference type="OrthoDB" id="649666at2"/>
<dbReference type="RefSeq" id="WP_102755764.1">
    <property type="nucleotide sequence ID" value="NZ_CP025791.1"/>
</dbReference>
<gene>
    <name evidence="4" type="ORF">C1H87_10525</name>
</gene>
<dbReference type="InterPro" id="IPR006860">
    <property type="entry name" value="FecR"/>
</dbReference>
<dbReference type="EMBL" id="CP025791">
    <property type="protein sequence ID" value="AUP79109.1"/>
    <property type="molecule type" value="Genomic_DNA"/>
</dbReference>
<dbReference type="Pfam" id="PF04773">
    <property type="entry name" value="FecR"/>
    <property type="match status" value="1"/>
</dbReference>
<dbReference type="Gene3D" id="2.60.120.1440">
    <property type="match status" value="1"/>
</dbReference>
<proteinExistence type="predicted"/>